<keyword evidence="1" id="KW-0472">Membrane</keyword>
<proteinExistence type="predicted"/>
<protein>
    <submittedName>
        <fullName evidence="2">Uncharacterized protein</fullName>
    </submittedName>
</protein>
<accession>A0A6B9V210</accession>
<dbReference type="EMBL" id="MK784556">
    <property type="protein sequence ID" value="QHN74542.1"/>
    <property type="molecule type" value="Genomic_DNA"/>
</dbReference>
<keyword evidence="1" id="KW-0812">Transmembrane</keyword>
<evidence type="ECO:0000313" key="2">
    <source>
        <dbReference type="EMBL" id="QHN74542.1"/>
    </source>
</evidence>
<evidence type="ECO:0000256" key="1">
    <source>
        <dbReference type="SAM" id="Phobius"/>
    </source>
</evidence>
<feature type="transmembrane region" description="Helical" evidence="1">
    <location>
        <begin position="41"/>
        <end position="63"/>
    </location>
</feature>
<dbReference type="AlphaFoldDB" id="A0A6B9V210"/>
<reference evidence="2" key="1">
    <citation type="journal article" date="2020" name="MBio">
        <title>Staphylococcus epidermidis MSCRAMM SesJ is Encoded in Composite Islands.</title>
        <authorList>
            <person name="Arora S."/>
            <person name="Li X."/>
            <person name="Hillhouse A."/>
            <person name="Konganti K."/>
            <person name="Little S.V."/>
            <person name="Lawhon S.D."/>
            <person name="Threadgill D."/>
            <person name="Shelburne S."/>
            <person name="Hook M."/>
        </authorList>
    </citation>
    <scope>NUCLEOTIDE SEQUENCE</scope>
    <source>
        <strain evidence="2">MB1709</strain>
    </source>
</reference>
<name>A0A6B9V210_STAEP</name>
<keyword evidence="1" id="KW-1133">Transmembrane helix</keyword>
<organism evidence="2">
    <name type="scientific">Staphylococcus epidermidis</name>
    <dbReference type="NCBI Taxonomy" id="1282"/>
    <lineage>
        <taxon>Bacteria</taxon>
        <taxon>Bacillati</taxon>
        <taxon>Bacillota</taxon>
        <taxon>Bacilli</taxon>
        <taxon>Bacillales</taxon>
        <taxon>Staphylococcaceae</taxon>
        <taxon>Staphylococcus</taxon>
    </lineage>
</organism>
<sequence>MEFSSPVLRDSYRSDASLNSITIRVQLLFWLSKNVTTNDTLLYRMSLFLTNIMMTFLILTVYYI</sequence>